<dbReference type="AlphaFoldDB" id="A0A1G8NW58"/>
<dbReference type="STRING" id="29435.SAMN05216588_12639"/>
<organism evidence="2 3">
    <name type="scientific">Phytopseudomonas flavescens</name>
    <dbReference type="NCBI Taxonomy" id="29435"/>
    <lineage>
        <taxon>Bacteria</taxon>
        <taxon>Pseudomonadati</taxon>
        <taxon>Pseudomonadota</taxon>
        <taxon>Gammaproteobacteria</taxon>
        <taxon>Pseudomonadales</taxon>
        <taxon>Pseudomonadaceae</taxon>
        <taxon>Phytopseudomonas</taxon>
    </lineage>
</organism>
<evidence type="ECO:0000313" key="2">
    <source>
        <dbReference type="EMBL" id="SDI84457.1"/>
    </source>
</evidence>
<keyword evidence="1" id="KW-0732">Signal</keyword>
<evidence type="ECO:0000256" key="1">
    <source>
        <dbReference type="SAM" id="SignalP"/>
    </source>
</evidence>
<dbReference type="Proteomes" id="UP000198606">
    <property type="component" value="Unassembled WGS sequence"/>
</dbReference>
<sequence length="195" mass="21753">MCKPWKIGTVYSLCFLLSACIGSTPPRTWFEGESGWPSVHSFEVTTQGKPQPFEIVTKIHYVEQSSTWIYLYVNDFKRGSASMSYSAKDAYIKKENGERITPTLYITSPDAENISPGLPWAGKIPDIAVRQRTVDPSNSGGMHGGVDLRFDTAPPEAGSRWTLHLGKVTVGDTDVEIPERTIVLRARQWYTVPVQ</sequence>
<reference evidence="2 3" key="1">
    <citation type="submission" date="2016-10" db="EMBL/GenBank/DDBJ databases">
        <authorList>
            <person name="de Groot N.N."/>
        </authorList>
    </citation>
    <scope>NUCLEOTIDE SEQUENCE [LARGE SCALE GENOMIC DNA]</scope>
    <source>
        <strain evidence="2 3">LMG 18387</strain>
    </source>
</reference>
<gene>
    <name evidence="2" type="ORF">SAMN05216588_12639</name>
</gene>
<name>A0A1G8NW58_9GAMM</name>
<feature type="signal peptide" evidence="1">
    <location>
        <begin position="1"/>
        <end position="19"/>
    </location>
</feature>
<protein>
    <recommendedName>
        <fullName evidence="4">Lipoprotein</fullName>
    </recommendedName>
</protein>
<dbReference type="PROSITE" id="PS51257">
    <property type="entry name" value="PROKAR_LIPOPROTEIN"/>
    <property type="match status" value="1"/>
</dbReference>
<dbReference type="RefSeq" id="WP_084308540.1">
    <property type="nucleotide sequence ID" value="NZ_FNDG01000026.1"/>
</dbReference>
<evidence type="ECO:0008006" key="4">
    <source>
        <dbReference type="Google" id="ProtNLM"/>
    </source>
</evidence>
<dbReference type="EMBL" id="FNDG01000026">
    <property type="protein sequence ID" value="SDI84457.1"/>
    <property type="molecule type" value="Genomic_DNA"/>
</dbReference>
<feature type="chain" id="PRO_5011580551" description="Lipoprotein" evidence="1">
    <location>
        <begin position="20"/>
        <end position="195"/>
    </location>
</feature>
<evidence type="ECO:0000313" key="3">
    <source>
        <dbReference type="Proteomes" id="UP000198606"/>
    </source>
</evidence>
<accession>A0A1G8NW58</accession>
<proteinExistence type="predicted"/>